<feature type="compositionally biased region" description="Basic and acidic residues" evidence="1">
    <location>
        <begin position="222"/>
        <end position="232"/>
    </location>
</feature>
<reference evidence="2" key="1">
    <citation type="journal article" date="2014" name="Front. Microbiol.">
        <title>High frequency of phylogenetically diverse reductive dehalogenase-homologous genes in deep subseafloor sedimentary metagenomes.</title>
        <authorList>
            <person name="Kawai M."/>
            <person name="Futagami T."/>
            <person name="Toyoda A."/>
            <person name="Takaki Y."/>
            <person name="Nishi S."/>
            <person name="Hori S."/>
            <person name="Arai W."/>
            <person name="Tsubouchi T."/>
            <person name="Morono Y."/>
            <person name="Uchiyama I."/>
            <person name="Ito T."/>
            <person name="Fujiyama A."/>
            <person name="Inagaki F."/>
            <person name="Takami H."/>
        </authorList>
    </citation>
    <scope>NUCLEOTIDE SEQUENCE</scope>
    <source>
        <strain evidence="2">Expedition CK06-06</strain>
    </source>
</reference>
<comment type="caution">
    <text evidence="2">The sequence shown here is derived from an EMBL/GenBank/DDBJ whole genome shotgun (WGS) entry which is preliminary data.</text>
</comment>
<dbReference type="GO" id="GO:0006259">
    <property type="term" value="P:DNA metabolic process"/>
    <property type="evidence" value="ECO:0007669"/>
    <property type="project" value="InterPro"/>
</dbReference>
<name>X1RLS6_9ZZZZ</name>
<dbReference type="GO" id="GO:0003677">
    <property type="term" value="F:DNA binding"/>
    <property type="evidence" value="ECO:0007669"/>
    <property type="project" value="InterPro"/>
</dbReference>
<dbReference type="AlphaFoldDB" id="X1RLS6"/>
<dbReference type="InterPro" id="IPR018330">
    <property type="entry name" value="RecT_fam"/>
</dbReference>
<sequence length="334" mass="37499">MILPGGQPVGVALSMIQVRFPRADMDEPSAALFLWDCVRLDLDPLLGEIFPATFKTKAKDGTWKKVVQPIISEDGWLSLAARSCAEAWAGPPRTMRLEEYLQTQDAYKEKPYTEVKEIAREIKADLCKDPEAYVWVAIGHRKDQDDTITYGWYKKSEEGVVAKNLPGNQARVRAIKRWVRETFPEAKAKMKEMTATWMDRAGDVRDIQNVIEAEYHIVTEEPPPKLEGDEKVGAAAPARARAKATKPVSAPGAKEAPPDEAIEGEGFHIDLTWLKESLKALKWTDDTTKTFLVGKFKVSPQGTLTEVLGRLTREQAEDFVNEVNRKVEKQSSLF</sequence>
<protein>
    <submittedName>
        <fullName evidence="2">Uncharacterized protein</fullName>
    </submittedName>
</protein>
<feature type="region of interest" description="Disordered" evidence="1">
    <location>
        <begin position="222"/>
        <end position="261"/>
    </location>
</feature>
<evidence type="ECO:0000256" key="1">
    <source>
        <dbReference type="SAM" id="MobiDB-lite"/>
    </source>
</evidence>
<dbReference type="EMBL" id="BARW01000692">
    <property type="protein sequence ID" value="GAI67931.1"/>
    <property type="molecule type" value="Genomic_DNA"/>
</dbReference>
<evidence type="ECO:0000313" key="2">
    <source>
        <dbReference type="EMBL" id="GAI67931.1"/>
    </source>
</evidence>
<dbReference type="Pfam" id="PF03837">
    <property type="entry name" value="RecT"/>
    <property type="match status" value="1"/>
</dbReference>
<proteinExistence type="predicted"/>
<accession>X1RLS6</accession>
<organism evidence="2">
    <name type="scientific">marine sediment metagenome</name>
    <dbReference type="NCBI Taxonomy" id="412755"/>
    <lineage>
        <taxon>unclassified sequences</taxon>
        <taxon>metagenomes</taxon>
        <taxon>ecological metagenomes</taxon>
    </lineage>
</organism>
<gene>
    <name evidence="2" type="ORF">S12H4_02701</name>
</gene>